<sequence length="235" mass="25487">MPWRNLLVTNLEMAELLNALHEAGAPNTRAGINLLVCPMPHERGGRLHFDDGKQLWHVSRGYESHPAYWVTWVGAAARAAWSGARLPTRAEALEATFSAPPAANCDYAVGDTSPAAEPGRGVGQVHHLVGNLQIWCGDGPDQSEAAPLERHLFGAAWNTPGTKEEIAAVRSRYLLGSSRGVGVRLVREPDTPAYTALGVFEIAHRLNRWVADLDGPARPWGELDRHLVTELTSGS</sequence>
<dbReference type="RefSeq" id="WP_328965707.1">
    <property type="nucleotide sequence ID" value="NZ_CP108090.1"/>
</dbReference>
<dbReference type="SUPFAM" id="SSF56436">
    <property type="entry name" value="C-type lectin-like"/>
    <property type="match status" value="1"/>
</dbReference>
<dbReference type="Gene3D" id="3.90.1580.10">
    <property type="entry name" value="paralog of FGE (formylglycine-generating enzyme)"/>
    <property type="match status" value="1"/>
</dbReference>
<dbReference type="Proteomes" id="UP001432039">
    <property type="component" value="Chromosome"/>
</dbReference>
<evidence type="ECO:0000313" key="2">
    <source>
        <dbReference type="Proteomes" id="UP001432039"/>
    </source>
</evidence>
<proteinExistence type="predicted"/>
<accession>A0ABZ1TQ30</accession>
<evidence type="ECO:0000313" key="1">
    <source>
        <dbReference type="EMBL" id="WUQ17491.1"/>
    </source>
</evidence>
<dbReference type="InterPro" id="IPR042095">
    <property type="entry name" value="SUMF_sf"/>
</dbReference>
<organism evidence="1 2">
    <name type="scientific">Streptomyces virginiae</name>
    <name type="common">Streptomyces cinnamonensis</name>
    <dbReference type="NCBI Taxonomy" id="1961"/>
    <lineage>
        <taxon>Bacteria</taxon>
        <taxon>Bacillati</taxon>
        <taxon>Actinomycetota</taxon>
        <taxon>Actinomycetes</taxon>
        <taxon>Kitasatosporales</taxon>
        <taxon>Streptomycetaceae</taxon>
        <taxon>Streptomyces</taxon>
    </lineage>
</organism>
<keyword evidence="2" id="KW-1185">Reference proteome</keyword>
<dbReference type="EMBL" id="CP108090">
    <property type="protein sequence ID" value="WUQ17491.1"/>
    <property type="molecule type" value="Genomic_DNA"/>
</dbReference>
<dbReference type="InterPro" id="IPR016187">
    <property type="entry name" value="CTDL_fold"/>
</dbReference>
<protein>
    <submittedName>
        <fullName evidence="1">Uncharacterized protein</fullName>
    </submittedName>
</protein>
<reference evidence="1" key="1">
    <citation type="submission" date="2022-10" db="EMBL/GenBank/DDBJ databases">
        <title>The complete genomes of actinobacterial strains from the NBC collection.</title>
        <authorList>
            <person name="Joergensen T.S."/>
            <person name="Alvarez Arevalo M."/>
            <person name="Sterndorff E.B."/>
            <person name="Faurdal D."/>
            <person name="Vuksanovic O."/>
            <person name="Mourched A.-S."/>
            <person name="Charusanti P."/>
            <person name="Shaw S."/>
            <person name="Blin K."/>
            <person name="Weber T."/>
        </authorList>
    </citation>
    <scope>NUCLEOTIDE SEQUENCE</scope>
    <source>
        <strain evidence="1">NBC_00248</strain>
    </source>
</reference>
<name>A0ABZ1TQ30_STRVG</name>
<gene>
    <name evidence="1" type="ORF">OG517_42350</name>
</gene>